<keyword evidence="3" id="KW-1185">Reference proteome</keyword>
<evidence type="ECO:0000313" key="3">
    <source>
        <dbReference type="Proteomes" id="UP000324222"/>
    </source>
</evidence>
<evidence type="ECO:0000313" key="2">
    <source>
        <dbReference type="EMBL" id="MPC68680.1"/>
    </source>
</evidence>
<organism evidence="2 3">
    <name type="scientific">Portunus trituberculatus</name>
    <name type="common">Swimming crab</name>
    <name type="synonym">Neptunus trituberculatus</name>
    <dbReference type="NCBI Taxonomy" id="210409"/>
    <lineage>
        <taxon>Eukaryota</taxon>
        <taxon>Metazoa</taxon>
        <taxon>Ecdysozoa</taxon>
        <taxon>Arthropoda</taxon>
        <taxon>Crustacea</taxon>
        <taxon>Multicrustacea</taxon>
        <taxon>Malacostraca</taxon>
        <taxon>Eumalacostraca</taxon>
        <taxon>Eucarida</taxon>
        <taxon>Decapoda</taxon>
        <taxon>Pleocyemata</taxon>
        <taxon>Brachyura</taxon>
        <taxon>Eubrachyura</taxon>
        <taxon>Portunoidea</taxon>
        <taxon>Portunidae</taxon>
        <taxon>Portuninae</taxon>
        <taxon>Portunus</taxon>
    </lineage>
</organism>
<gene>
    <name evidence="2" type="ORF">E2C01_062884</name>
</gene>
<dbReference type="Proteomes" id="UP000324222">
    <property type="component" value="Unassembled WGS sequence"/>
</dbReference>
<sequence>MQVVPSFAVKGVRNGNSGQLALGNWTECVGSLLQLSRGKDEEEEDGHEEEEEEEDKQEKTCSY</sequence>
<evidence type="ECO:0000256" key="1">
    <source>
        <dbReference type="SAM" id="MobiDB-lite"/>
    </source>
</evidence>
<name>A0A5B7H935_PORTR</name>
<feature type="compositionally biased region" description="Acidic residues" evidence="1">
    <location>
        <begin position="41"/>
        <end position="55"/>
    </location>
</feature>
<dbReference type="EMBL" id="VSRR010028215">
    <property type="protein sequence ID" value="MPC68680.1"/>
    <property type="molecule type" value="Genomic_DNA"/>
</dbReference>
<comment type="caution">
    <text evidence="2">The sequence shown here is derived from an EMBL/GenBank/DDBJ whole genome shotgun (WGS) entry which is preliminary data.</text>
</comment>
<reference evidence="2 3" key="1">
    <citation type="submission" date="2019-05" db="EMBL/GenBank/DDBJ databases">
        <title>Another draft genome of Portunus trituberculatus and its Hox gene families provides insights of decapod evolution.</title>
        <authorList>
            <person name="Jeong J.-H."/>
            <person name="Song I."/>
            <person name="Kim S."/>
            <person name="Choi T."/>
            <person name="Kim D."/>
            <person name="Ryu S."/>
            <person name="Kim W."/>
        </authorList>
    </citation>
    <scope>NUCLEOTIDE SEQUENCE [LARGE SCALE GENOMIC DNA]</scope>
    <source>
        <tissue evidence="2">Muscle</tissue>
    </source>
</reference>
<accession>A0A5B7H935</accession>
<protein>
    <submittedName>
        <fullName evidence="2">Uncharacterized protein</fullName>
    </submittedName>
</protein>
<feature type="region of interest" description="Disordered" evidence="1">
    <location>
        <begin position="35"/>
        <end position="63"/>
    </location>
</feature>
<proteinExistence type="predicted"/>
<dbReference type="AlphaFoldDB" id="A0A5B7H935"/>